<accession>A0ACB5THV1</accession>
<comment type="caution">
    <text evidence="1">The sequence shown here is derived from an EMBL/GenBank/DDBJ whole genome shotgun (WGS) entry which is preliminary data.</text>
</comment>
<organism evidence="1 2">
    <name type="scientific">Ambrosiozyma monospora</name>
    <name type="common">Yeast</name>
    <name type="synonym">Endomycopsis monosporus</name>
    <dbReference type="NCBI Taxonomy" id="43982"/>
    <lineage>
        <taxon>Eukaryota</taxon>
        <taxon>Fungi</taxon>
        <taxon>Dikarya</taxon>
        <taxon>Ascomycota</taxon>
        <taxon>Saccharomycotina</taxon>
        <taxon>Pichiomycetes</taxon>
        <taxon>Pichiales</taxon>
        <taxon>Pichiaceae</taxon>
        <taxon>Ambrosiozyma</taxon>
    </lineage>
</organism>
<dbReference type="EMBL" id="BSXS01007208">
    <property type="protein sequence ID" value="GME87841.1"/>
    <property type="molecule type" value="Genomic_DNA"/>
</dbReference>
<evidence type="ECO:0000313" key="1">
    <source>
        <dbReference type="EMBL" id="GME87841.1"/>
    </source>
</evidence>
<evidence type="ECO:0000313" key="2">
    <source>
        <dbReference type="Proteomes" id="UP001165064"/>
    </source>
</evidence>
<gene>
    <name evidence="1" type="ORF">Amon02_000826800</name>
</gene>
<sequence length="154" mass="17449">MSAEHDNYGIVVDSGSSGSRIQIYKWQDPEYTQKNSKDTKQLNSVPEIIQEENWTFKTTPGLSSFADDPDDVWDDHFKPLIKYAEKIIPESKHSSTPIFVQATAGMRLVEEKKRNKVLDKVCSSLKKKSNFQIGDCSEHVQVIDGEVEGLIEKT</sequence>
<protein>
    <submittedName>
        <fullName evidence="1">Unnamed protein product</fullName>
    </submittedName>
</protein>
<reference evidence="1" key="1">
    <citation type="submission" date="2023-04" db="EMBL/GenBank/DDBJ databases">
        <title>Ambrosiozyma monospora NBRC 10751.</title>
        <authorList>
            <person name="Ichikawa N."/>
            <person name="Sato H."/>
            <person name="Tonouchi N."/>
        </authorList>
    </citation>
    <scope>NUCLEOTIDE SEQUENCE</scope>
    <source>
        <strain evidence="1">NBRC 10751</strain>
    </source>
</reference>
<proteinExistence type="predicted"/>
<name>A0ACB5THV1_AMBMO</name>
<keyword evidence="2" id="KW-1185">Reference proteome</keyword>
<dbReference type="Proteomes" id="UP001165064">
    <property type="component" value="Unassembled WGS sequence"/>
</dbReference>